<gene>
    <name evidence="2" type="ORF">CRG98_008007</name>
</gene>
<comment type="caution">
    <text evidence="2">The sequence shown here is derived from an EMBL/GenBank/DDBJ whole genome shotgun (WGS) entry which is preliminary data.</text>
</comment>
<dbReference type="EMBL" id="PGOL01000364">
    <property type="protein sequence ID" value="PKI71599.1"/>
    <property type="molecule type" value="Genomic_DNA"/>
</dbReference>
<protein>
    <submittedName>
        <fullName evidence="2">Uncharacterized protein</fullName>
    </submittedName>
</protein>
<feature type="chain" id="PRO_5014150009" evidence="1">
    <location>
        <begin position="24"/>
        <end position="92"/>
    </location>
</feature>
<keyword evidence="1" id="KW-0732">Signal</keyword>
<organism evidence="2 3">
    <name type="scientific">Punica granatum</name>
    <name type="common">Pomegranate</name>
    <dbReference type="NCBI Taxonomy" id="22663"/>
    <lineage>
        <taxon>Eukaryota</taxon>
        <taxon>Viridiplantae</taxon>
        <taxon>Streptophyta</taxon>
        <taxon>Embryophyta</taxon>
        <taxon>Tracheophyta</taxon>
        <taxon>Spermatophyta</taxon>
        <taxon>Magnoliopsida</taxon>
        <taxon>eudicotyledons</taxon>
        <taxon>Gunneridae</taxon>
        <taxon>Pentapetalae</taxon>
        <taxon>rosids</taxon>
        <taxon>malvids</taxon>
        <taxon>Myrtales</taxon>
        <taxon>Lythraceae</taxon>
        <taxon>Punica</taxon>
    </lineage>
</organism>
<evidence type="ECO:0000313" key="2">
    <source>
        <dbReference type="EMBL" id="PKI71599.1"/>
    </source>
</evidence>
<name>A0A2I0KT00_PUNGR</name>
<reference evidence="2 3" key="1">
    <citation type="submission" date="2017-11" db="EMBL/GenBank/DDBJ databases">
        <title>De-novo sequencing of pomegranate (Punica granatum L.) genome.</title>
        <authorList>
            <person name="Akparov Z."/>
            <person name="Amiraslanov A."/>
            <person name="Hajiyeva S."/>
            <person name="Abbasov M."/>
            <person name="Kaur K."/>
            <person name="Hamwieh A."/>
            <person name="Solovyev V."/>
            <person name="Salamov A."/>
            <person name="Braich B."/>
            <person name="Kosarev P."/>
            <person name="Mahmoud A."/>
            <person name="Hajiyev E."/>
            <person name="Babayeva S."/>
            <person name="Izzatullayeva V."/>
            <person name="Mammadov A."/>
            <person name="Mammadov A."/>
            <person name="Sharifova S."/>
            <person name="Ojaghi J."/>
            <person name="Eynullazada K."/>
            <person name="Bayramov B."/>
            <person name="Abdulazimova A."/>
            <person name="Shahmuradov I."/>
        </authorList>
    </citation>
    <scope>NUCLEOTIDE SEQUENCE [LARGE SCALE GENOMIC DNA]</scope>
    <source>
        <strain evidence="3">cv. AG2017</strain>
        <tissue evidence="2">Leaf</tissue>
    </source>
</reference>
<dbReference type="Proteomes" id="UP000233551">
    <property type="component" value="Unassembled WGS sequence"/>
</dbReference>
<proteinExistence type="predicted"/>
<evidence type="ECO:0000313" key="3">
    <source>
        <dbReference type="Proteomes" id="UP000233551"/>
    </source>
</evidence>
<feature type="signal peptide" evidence="1">
    <location>
        <begin position="1"/>
        <end position="23"/>
    </location>
</feature>
<sequence length="92" mass="9658">MGWAHSSIDSVIVLAALWRVGWDMLCSSELLPVIFCGGGVSPHCRNHGAKTNCLNSGAVEPSKAAASEEKDALIGLLASLYEGLVRSFSAVK</sequence>
<accession>A0A2I0KT00</accession>
<keyword evidence="3" id="KW-1185">Reference proteome</keyword>
<evidence type="ECO:0000256" key="1">
    <source>
        <dbReference type="SAM" id="SignalP"/>
    </source>
</evidence>
<dbReference type="AlphaFoldDB" id="A0A2I0KT00"/>